<dbReference type="NCBIfam" id="TIGR00784">
    <property type="entry name" value="citMHS"/>
    <property type="match status" value="1"/>
</dbReference>
<sequence length="437" mass="46311">MLTLIGLLTICSLVVLLLVGRMAPILPLILVPLAGALLAGFGLEAITGFFTDGLGKVISIATMFVFAITFFGVLQDTGLFRPIIGTMVKLTRGNVVAVTVATAVIGMLAHLDGAGATTFLLTIPALLPLYRQLRMSPYLMLLLLALGAGIFNMVPWAGPLGRAAAVTGIEVTELWRPLIAIQGVGVVLLVALAALLGWREQRRIASGVGGADAGVLVESHHNLHEPTEEERALERPGRLWVNGGLFLLVLISLFAGVLPAGYIFMIGLSLVLLVNYPGGKAQMQRIAAHAPAALSMGMIILAAGSMLGIFTGTGMLTSIAQDLVQVLPASMVPNLHIILGVFGLPMELMLSTDAYYFGLLPVTLEVVANHGVEPASVVYAMTIGNIIGTFISPFSPALWLALGLAGLDLGRHIRYSLWWMWGFSLVLFFVAWALGLF</sequence>
<dbReference type="GO" id="GO:0015128">
    <property type="term" value="F:gluconate transmembrane transporter activity"/>
    <property type="evidence" value="ECO:0007669"/>
    <property type="project" value="InterPro"/>
</dbReference>
<comment type="subcellular location">
    <subcellularLocation>
        <location evidence="1">Membrane</location>
        <topology evidence="1">Multi-pass membrane protein</topology>
    </subcellularLocation>
</comment>
<evidence type="ECO:0000259" key="6">
    <source>
        <dbReference type="Pfam" id="PF03600"/>
    </source>
</evidence>
<dbReference type="Proteomes" id="UP000236003">
    <property type="component" value="Unassembled WGS sequence"/>
</dbReference>
<name>A0A2N8RA83_STUST</name>
<evidence type="ECO:0000256" key="2">
    <source>
        <dbReference type="ARBA" id="ARBA00022448"/>
    </source>
</evidence>
<keyword evidence="4" id="KW-1133">Transmembrane helix</keyword>
<keyword evidence="3" id="KW-0812">Transmembrane</keyword>
<dbReference type="InterPro" id="IPR014738">
    <property type="entry name" value="Citrate_transporter"/>
</dbReference>
<comment type="caution">
    <text evidence="7">The sequence shown here is derived from an EMBL/GenBank/DDBJ whole genome shotgun (WGS) entry which is preliminary data.</text>
</comment>
<dbReference type="GO" id="GO:0005886">
    <property type="term" value="C:plasma membrane"/>
    <property type="evidence" value="ECO:0007669"/>
    <property type="project" value="TreeGrafter"/>
</dbReference>
<dbReference type="AlphaFoldDB" id="A0A2N8RA83"/>
<proteinExistence type="predicted"/>
<dbReference type="Pfam" id="PF03600">
    <property type="entry name" value="CitMHS"/>
    <property type="match status" value="1"/>
</dbReference>
<protein>
    <submittedName>
        <fullName evidence="7">Citrate transporter</fullName>
    </submittedName>
</protein>
<dbReference type="RefSeq" id="WP_003283871.1">
    <property type="nucleotide sequence ID" value="NZ_CP036186.1"/>
</dbReference>
<dbReference type="PANTHER" id="PTHR30354:SF26">
    <property type="entry name" value="TRANSPORTER, PUTATIVE-RELATED"/>
    <property type="match status" value="1"/>
</dbReference>
<reference evidence="7 8" key="1">
    <citation type="submission" date="2018-01" db="EMBL/GenBank/DDBJ databases">
        <title>Denitrification phenotypes of diverse strains of Pseudomonas stutzeri.</title>
        <authorList>
            <person name="Milligan D.A."/>
            <person name="Bergaust L."/>
            <person name="Bakken L.R."/>
            <person name="Frostegard A."/>
        </authorList>
    </citation>
    <scope>NUCLEOTIDE SEQUENCE [LARGE SCALE GENOMIC DNA]</scope>
    <source>
        <strain evidence="7 8">CCUG 44592</strain>
    </source>
</reference>
<organism evidence="7 8">
    <name type="scientific">Stutzerimonas stutzeri</name>
    <name type="common">Pseudomonas stutzeri</name>
    <dbReference type="NCBI Taxonomy" id="316"/>
    <lineage>
        <taxon>Bacteria</taxon>
        <taxon>Pseudomonadati</taxon>
        <taxon>Pseudomonadota</taxon>
        <taxon>Gammaproteobacteria</taxon>
        <taxon>Pseudomonadales</taxon>
        <taxon>Pseudomonadaceae</taxon>
        <taxon>Stutzerimonas</taxon>
    </lineage>
</organism>
<feature type="domain" description="Citrate transporter-like" evidence="6">
    <location>
        <begin position="15"/>
        <end position="384"/>
    </location>
</feature>
<dbReference type="GO" id="GO:0015137">
    <property type="term" value="F:citrate transmembrane transporter activity"/>
    <property type="evidence" value="ECO:0007669"/>
    <property type="project" value="InterPro"/>
</dbReference>
<keyword evidence="2" id="KW-0813">Transport</keyword>
<accession>A0A2N8RA83</accession>
<evidence type="ECO:0000313" key="8">
    <source>
        <dbReference type="Proteomes" id="UP000236003"/>
    </source>
</evidence>
<evidence type="ECO:0000256" key="5">
    <source>
        <dbReference type="ARBA" id="ARBA00023136"/>
    </source>
</evidence>
<dbReference type="InterPro" id="IPR004680">
    <property type="entry name" value="Cit_transptr-like_dom"/>
</dbReference>
<evidence type="ECO:0000313" key="7">
    <source>
        <dbReference type="EMBL" id="PNF57987.1"/>
    </source>
</evidence>
<evidence type="ECO:0000256" key="4">
    <source>
        <dbReference type="ARBA" id="ARBA00022989"/>
    </source>
</evidence>
<gene>
    <name evidence="7" type="ORF">CXK99_18235</name>
</gene>
<dbReference type="EMBL" id="POUM01000018">
    <property type="protein sequence ID" value="PNF57987.1"/>
    <property type="molecule type" value="Genomic_DNA"/>
</dbReference>
<evidence type="ECO:0000256" key="3">
    <source>
        <dbReference type="ARBA" id="ARBA00022692"/>
    </source>
</evidence>
<dbReference type="PANTHER" id="PTHR30354">
    <property type="entry name" value="GNT FAMILY GLUCONATE TRANSPORTER"/>
    <property type="match status" value="1"/>
</dbReference>
<evidence type="ECO:0000256" key="1">
    <source>
        <dbReference type="ARBA" id="ARBA00004141"/>
    </source>
</evidence>
<dbReference type="InterPro" id="IPR003474">
    <property type="entry name" value="Glcn_transporter"/>
</dbReference>
<keyword evidence="5" id="KW-0472">Membrane</keyword>